<dbReference type="GO" id="GO:0017108">
    <property type="term" value="F:5'-flap endonuclease activity"/>
    <property type="evidence" value="ECO:0007669"/>
    <property type="project" value="TreeGrafter"/>
</dbReference>
<dbReference type="OrthoDB" id="2959108at2759"/>
<proteinExistence type="predicted"/>
<dbReference type="SUPFAM" id="SSF88723">
    <property type="entry name" value="PIN domain-like"/>
    <property type="match status" value="1"/>
</dbReference>
<comment type="caution">
    <text evidence="5">The sequence shown here is derived from an EMBL/GenBank/DDBJ whole genome shotgun (WGS) entry which is preliminary data.</text>
</comment>
<evidence type="ECO:0000259" key="4">
    <source>
        <dbReference type="SMART" id="SM00484"/>
    </source>
</evidence>
<feature type="region of interest" description="Disordered" evidence="3">
    <location>
        <begin position="371"/>
        <end position="398"/>
    </location>
</feature>
<dbReference type="PANTHER" id="PTHR11081">
    <property type="entry name" value="FLAP ENDONUCLEASE FAMILY MEMBER"/>
    <property type="match status" value="1"/>
</dbReference>
<dbReference type="Pfam" id="PF00867">
    <property type="entry name" value="XPG_I"/>
    <property type="match status" value="1"/>
</dbReference>
<dbReference type="Gene3D" id="3.40.50.1010">
    <property type="entry name" value="5'-nuclease"/>
    <property type="match status" value="2"/>
</dbReference>
<feature type="compositionally biased region" description="Polar residues" evidence="3">
    <location>
        <begin position="757"/>
        <end position="779"/>
    </location>
</feature>
<feature type="compositionally biased region" description="Polar residues" evidence="3">
    <location>
        <begin position="853"/>
        <end position="874"/>
    </location>
</feature>
<dbReference type="InterPro" id="IPR029060">
    <property type="entry name" value="PIN-like_dom_sf"/>
</dbReference>
<dbReference type="CDD" id="cd09906">
    <property type="entry name" value="H3TH_YEN1"/>
    <property type="match status" value="1"/>
</dbReference>
<keyword evidence="2" id="KW-0378">Hydrolase</keyword>
<dbReference type="InterPro" id="IPR006084">
    <property type="entry name" value="XPG/Rad2"/>
</dbReference>
<feature type="compositionally biased region" description="Low complexity" evidence="3">
    <location>
        <begin position="684"/>
        <end position="707"/>
    </location>
</feature>
<dbReference type="InterPro" id="IPR037316">
    <property type="entry name" value="Yen1_H3TH"/>
</dbReference>
<dbReference type="SUPFAM" id="SSF47807">
    <property type="entry name" value="5' to 3' exonuclease, C-terminal subdomain"/>
    <property type="match status" value="1"/>
</dbReference>
<evidence type="ECO:0000256" key="2">
    <source>
        <dbReference type="ARBA" id="ARBA00022801"/>
    </source>
</evidence>
<evidence type="ECO:0000313" key="6">
    <source>
        <dbReference type="Proteomes" id="UP000284842"/>
    </source>
</evidence>
<dbReference type="InParanoid" id="A0A409VDV0"/>
<dbReference type="PRINTS" id="PR00853">
    <property type="entry name" value="XPGRADSUPER"/>
</dbReference>
<feature type="region of interest" description="Disordered" evidence="3">
    <location>
        <begin position="404"/>
        <end position="423"/>
    </location>
</feature>
<feature type="compositionally biased region" description="Polar residues" evidence="3">
    <location>
        <begin position="404"/>
        <end position="414"/>
    </location>
</feature>
<name>A0A409VDV0_9AGAR</name>
<feature type="compositionally biased region" description="Polar residues" evidence="3">
    <location>
        <begin position="731"/>
        <end position="741"/>
    </location>
</feature>
<dbReference type="CDD" id="cd09870">
    <property type="entry name" value="PIN_YEN1"/>
    <property type="match status" value="1"/>
</dbReference>
<dbReference type="GO" id="GO:0006281">
    <property type="term" value="P:DNA repair"/>
    <property type="evidence" value="ECO:0007669"/>
    <property type="project" value="UniProtKB-ARBA"/>
</dbReference>
<dbReference type="AlphaFoldDB" id="A0A409VDV0"/>
<feature type="region of interest" description="Disordered" evidence="3">
    <location>
        <begin position="473"/>
        <end position="500"/>
    </location>
</feature>
<dbReference type="SMART" id="SM00484">
    <property type="entry name" value="XPGI"/>
    <property type="match status" value="1"/>
</dbReference>
<dbReference type="PANTHER" id="PTHR11081:SF75">
    <property type="entry name" value="ENDONUCLEASE, PUTATIVE (AFU_ORTHOLOGUE AFUA_3G13260)-RELATED"/>
    <property type="match status" value="1"/>
</dbReference>
<protein>
    <recommendedName>
        <fullName evidence="4">XPG-I domain-containing protein</fullName>
    </recommendedName>
</protein>
<keyword evidence="1" id="KW-0540">Nuclease</keyword>
<organism evidence="5 6">
    <name type="scientific">Panaeolus cyanescens</name>
    <dbReference type="NCBI Taxonomy" id="181874"/>
    <lineage>
        <taxon>Eukaryota</taxon>
        <taxon>Fungi</taxon>
        <taxon>Dikarya</taxon>
        <taxon>Basidiomycota</taxon>
        <taxon>Agaricomycotina</taxon>
        <taxon>Agaricomycetes</taxon>
        <taxon>Agaricomycetidae</taxon>
        <taxon>Agaricales</taxon>
        <taxon>Agaricineae</taxon>
        <taxon>Galeropsidaceae</taxon>
        <taxon>Panaeolus</taxon>
    </lineage>
</organism>
<feature type="compositionally biased region" description="Polar residues" evidence="3">
    <location>
        <begin position="788"/>
        <end position="824"/>
    </location>
</feature>
<dbReference type="Proteomes" id="UP000284842">
    <property type="component" value="Unassembled WGS sequence"/>
</dbReference>
<accession>A0A409VDV0</accession>
<dbReference type="Pfam" id="PF00752">
    <property type="entry name" value="XPG_N"/>
    <property type="match status" value="1"/>
</dbReference>
<dbReference type="Pfam" id="PF18380">
    <property type="entry name" value="GEN1_C"/>
    <property type="match status" value="1"/>
</dbReference>
<dbReference type="GO" id="GO:0008821">
    <property type="term" value="F:crossover junction DNA endonuclease activity"/>
    <property type="evidence" value="ECO:0007669"/>
    <property type="project" value="InterPro"/>
</dbReference>
<dbReference type="InterPro" id="IPR006086">
    <property type="entry name" value="XPG-I_dom"/>
</dbReference>
<reference evidence="5 6" key="1">
    <citation type="journal article" date="2018" name="Evol. Lett.">
        <title>Horizontal gene cluster transfer increased hallucinogenic mushroom diversity.</title>
        <authorList>
            <person name="Reynolds H.T."/>
            <person name="Vijayakumar V."/>
            <person name="Gluck-Thaler E."/>
            <person name="Korotkin H.B."/>
            <person name="Matheny P.B."/>
            <person name="Slot J.C."/>
        </authorList>
    </citation>
    <scope>NUCLEOTIDE SEQUENCE [LARGE SCALE GENOMIC DNA]</scope>
    <source>
        <strain evidence="5 6">2629</strain>
    </source>
</reference>
<feature type="compositionally biased region" description="Acidic residues" evidence="3">
    <location>
        <begin position="621"/>
        <end position="631"/>
    </location>
</feature>
<sequence length="952" mass="104754">MGVAGLWKILEPAGHVRSLTDLAVRDGFLANPDQKRGFRLGIDASIWFFHAEYGREGENPVLRTLFFRCARLTRTTFLPLFVFDGPKRPDFKRGKKVSKVTNKLIPGMKRIVEAFGFEWRTAPGEAEAELAYLNSIGVIDGIMSDDVDNFLFGATTVIRNISNNLSGNKSNPILNSKGRDDKNHTRVFTAHEIMAHPDVQLTRGGMILVGLMSGGDYNSAGVSDCGPNTACALARCGFGDSLFEAAETLSRDELEDFLVGWRRELIQELRTNSRGIIGRKLVALSGKVTDKFPDIDILLSYVKPITSQSMGRESNNLLLTWENEPDLAKLAGACELFFEWGYKEAILKRFRTVMWPGIVLRILRRAVLDQEEKEKKARTMPGTPRRKGRSEDATGTPSKMIAQRFSSMTMNSPVKSYLSDSEDDEEEDGKRLIVAIHSKREHADTDNLLEYRLEISPNQLVELAESGIQGIRTAEGPDEWDDEGGDEEGGGGKKKRNTEPVDPLTTLRVWMPACMVKLVEPKLTREFTLKEDEKEQKKMKAAERKAAKEAGIRLPPASPKPRAKTQANGKGKSKKKTPAEDTAEDVFTAVPSTSQTKTKVTTKHESVLALFDDNYRTATREEEEESEDDELPSLPMLKLKSTALKPSTQTNRDTSSQTSETKQPPKKKKPANNASADLRAIFASSKSTTLTSTTTTENGTTKTTSASTSSFLHAVASTSSLQEEHASSVSRFARTVSSTDGNAEDDGWEEYDPNLWNKPSTSTTSMTYQASSSYSTTNVAPAARAILSSPSKRTARNVSPGWSSDDSLPSKVTKSPRKNLQQSSPRPPHRHGARDTSPSPTRHLSRNKHPTLFGSSATLKSDTGSGSGDRTTISQIISMKTVKDVIELSDSDDELPPKAVPSMNLPPLLVARAKKQLQATSDTNQTKPPLARKASKPKKAPVIYEDVIELSD</sequence>
<dbReference type="InterPro" id="IPR006085">
    <property type="entry name" value="XPG_DNA_repair_N"/>
</dbReference>
<feature type="compositionally biased region" description="Basic and acidic residues" evidence="3">
    <location>
        <begin position="530"/>
        <end position="551"/>
    </location>
</feature>
<dbReference type="InterPro" id="IPR036279">
    <property type="entry name" value="5-3_exonuclease_C_sf"/>
</dbReference>
<feature type="compositionally biased region" description="Acidic residues" evidence="3">
    <location>
        <begin position="476"/>
        <end position="489"/>
    </location>
</feature>
<keyword evidence="6" id="KW-1185">Reference proteome</keyword>
<gene>
    <name evidence="5" type="ORF">CVT24_004982</name>
</gene>
<evidence type="ECO:0000313" key="5">
    <source>
        <dbReference type="EMBL" id="PPQ63450.1"/>
    </source>
</evidence>
<feature type="domain" description="XPG-I" evidence="4">
    <location>
        <begin position="113"/>
        <end position="181"/>
    </location>
</feature>
<feature type="compositionally biased region" description="Polar residues" evidence="3">
    <location>
        <begin position="917"/>
        <end position="927"/>
    </location>
</feature>
<feature type="region of interest" description="Disordered" evidence="3">
    <location>
        <begin position="530"/>
        <end position="707"/>
    </location>
</feature>
<evidence type="ECO:0000256" key="3">
    <source>
        <dbReference type="SAM" id="MobiDB-lite"/>
    </source>
</evidence>
<dbReference type="EMBL" id="NHTK01006122">
    <property type="protein sequence ID" value="PPQ63450.1"/>
    <property type="molecule type" value="Genomic_DNA"/>
</dbReference>
<feature type="compositionally biased region" description="Polar residues" evidence="3">
    <location>
        <begin position="644"/>
        <end position="661"/>
    </location>
</feature>
<evidence type="ECO:0000256" key="1">
    <source>
        <dbReference type="ARBA" id="ARBA00022722"/>
    </source>
</evidence>
<feature type="compositionally biased region" description="Acidic residues" evidence="3">
    <location>
        <begin position="742"/>
        <end position="752"/>
    </location>
</feature>
<dbReference type="STRING" id="181874.A0A409VDV0"/>
<dbReference type="InterPro" id="IPR041177">
    <property type="entry name" value="GEN1_C"/>
</dbReference>
<feature type="region of interest" description="Disordered" evidence="3">
    <location>
        <begin position="916"/>
        <end position="939"/>
    </location>
</feature>
<feature type="region of interest" description="Disordered" evidence="3">
    <location>
        <begin position="731"/>
        <end position="874"/>
    </location>
</feature>